<evidence type="ECO:0000313" key="2">
    <source>
        <dbReference type="EMBL" id="TGO09570.1"/>
    </source>
</evidence>
<comment type="caution">
    <text evidence="2">The sequence shown here is derived from an EMBL/GenBank/DDBJ whole genome shotgun (WGS) entry which is preliminary data.</text>
</comment>
<gene>
    <name evidence="2" type="ORF">BTUL_0161g00230</name>
</gene>
<proteinExistence type="predicted"/>
<evidence type="ECO:0000313" key="3">
    <source>
        <dbReference type="Proteomes" id="UP000297777"/>
    </source>
</evidence>
<dbReference type="AlphaFoldDB" id="A0A4Z1EDK6"/>
<feature type="chain" id="PRO_5021454576" description="F-box domain-containing protein" evidence="1">
    <location>
        <begin position="17"/>
        <end position="692"/>
    </location>
</feature>
<keyword evidence="1" id="KW-0732">Signal</keyword>
<feature type="signal peptide" evidence="1">
    <location>
        <begin position="1"/>
        <end position="16"/>
    </location>
</feature>
<organism evidence="2 3">
    <name type="scientific">Botrytis tulipae</name>
    <dbReference type="NCBI Taxonomy" id="87230"/>
    <lineage>
        <taxon>Eukaryota</taxon>
        <taxon>Fungi</taxon>
        <taxon>Dikarya</taxon>
        <taxon>Ascomycota</taxon>
        <taxon>Pezizomycotina</taxon>
        <taxon>Leotiomycetes</taxon>
        <taxon>Helotiales</taxon>
        <taxon>Sclerotiniaceae</taxon>
        <taxon>Botrytis</taxon>
    </lineage>
</organism>
<dbReference type="Proteomes" id="UP000297777">
    <property type="component" value="Unassembled WGS sequence"/>
</dbReference>
<dbReference type="OrthoDB" id="3945550at2759"/>
<dbReference type="EMBL" id="PQXH01000161">
    <property type="protein sequence ID" value="TGO09570.1"/>
    <property type="molecule type" value="Genomic_DNA"/>
</dbReference>
<name>A0A4Z1EDK6_9HELO</name>
<evidence type="ECO:0000256" key="1">
    <source>
        <dbReference type="SAM" id="SignalP"/>
    </source>
</evidence>
<reference evidence="2 3" key="1">
    <citation type="submission" date="2017-12" db="EMBL/GenBank/DDBJ databases">
        <title>Comparative genomics of Botrytis spp.</title>
        <authorList>
            <person name="Valero-Jimenez C.A."/>
            <person name="Tapia P."/>
            <person name="Veloso J."/>
            <person name="Silva-Moreno E."/>
            <person name="Staats M."/>
            <person name="Valdes J.H."/>
            <person name="Van Kan J.A.L."/>
        </authorList>
    </citation>
    <scope>NUCLEOTIDE SEQUENCE [LARGE SCALE GENOMIC DNA]</scope>
    <source>
        <strain evidence="2 3">Bt9001</strain>
    </source>
</reference>
<evidence type="ECO:0008006" key="4">
    <source>
        <dbReference type="Google" id="ProtNLM"/>
    </source>
</evidence>
<keyword evidence="3" id="KW-1185">Reference proteome</keyword>
<protein>
    <recommendedName>
        <fullName evidence="4">F-box domain-containing protein</fullName>
    </recommendedName>
</protein>
<sequence length="692" mass="78825">MLLLVVLFFLMIQTIAQEAFDEQDDLAALEEELTYFEESDMGLSDEIYISSPRAFKPKSPEAYQNLHVDYMDPDDALDSDEMLQFFNQPTSIEYRQAVQTFEITGNSERRAQSANWTGITHFLTNLPNLSILHWKIPKAIPHEILSNLSITNPDARIYLHDLPPTRDPNNHRYEDSEDSIAIINHLNEDTRSILGSPLLYSINADIKMSYMSDPASMRILFEILRSNPPNMRELRLGFSQHGCEVGNVVSAFPFLSSEFNTDQENMTSIQFPPLEKLVVEGYDFEESPDGGIGWYYDIETPEIDWRTLLEFPWNILPTGYINWLGESHLRSVWDAIRYIPPERLPSPDGVSNLAVWLKVMDWSKLKTLHMERPSSVAIQDLGIVGALTGLKDLKIDGMRSLRGYDRESEWEIVVDFLENIASNGTSLTSLWVRDIPFPKMMNGNITTTEYKATENLLGALLRHTNLTKLHLYDGIQFSSSGSSLQLPKQIPILVSALNLPSIEDLAIDIPSLPGSNFSSSKNGNLTTDEIDPEISDEEMYKAFTPFTQNPRLKRVEFHVPAPECWRDQMKLVTGLGIQDRNSSKPGRKVDVLEVERCEREEEELGKRTRRLLEWMNGERERVGEDAIRSLRVVVGEEARGVMDGVELEMLGTSAGFEFMGKIGVWECWIEEGAAVPKCKGGRRWRDYGIWGW</sequence>
<accession>A0A4Z1EDK6</accession>